<organism evidence="2 3">
    <name type="scientific">Daucus carota subsp. sativus</name>
    <name type="common">Carrot</name>
    <dbReference type="NCBI Taxonomy" id="79200"/>
    <lineage>
        <taxon>Eukaryota</taxon>
        <taxon>Viridiplantae</taxon>
        <taxon>Streptophyta</taxon>
        <taxon>Embryophyta</taxon>
        <taxon>Tracheophyta</taxon>
        <taxon>Spermatophyta</taxon>
        <taxon>Magnoliopsida</taxon>
        <taxon>eudicotyledons</taxon>
        <taxon>Gunneridae</taxon>
        <taxon>Pentapetalae</taxon>
        <taxon>asterids</taxon>
        <taxon>campanulids</taxon>
        <taxon>Apiales</taxon>
        <taxon>Apiaceae</taxon>
        <taxon>Apioideae</taxon>
        <taxon>Scandiceae</taxon>
        <taxon>Daucinae</taxon>
        <taxon>Daucus</taxon>
        <taxon>Daucus sect. Daucus</taxon>
    </lineage>
</organism>
<evidence type="ECO:0000313" key="2">
    <source>
        <dbReference type="EMBL" id="WOG83363.1"/>
    </source>
</evidence>
<feature type="region of interest" description="Disordered" evidence="1">
    <location>
        <begin position="104"/>
        <end position="177"/>
    </location>
</feature>
<gene>
    <name evidence="2" type="ORF">DCAR_0102538</name>
</gene>
<sequence length="331" mass="36445">MGHSIGSGRMASVARLLMPESILQSVTENVENNKLAAQYAHRELCEADEANLLDEDDMIIFGLNPTTDPLNLVCCNACKKPVRANQFAAHAELCRTFSSVEEIVPVPKPNNGTRRKRPPKERKKSLKGSTVQPTLTREREASETIGSLGTAPLSSHLNEQMRLTSSSPNEAKGNAPFVDGLSMMDSSGINASFMDRAAGAEEPPKKRSKLLAADSQLISDHLGTAKGVTKKLFLNTQEAFTCVPAPLATKMYYCQRNQRIRSSISDLYKASTDECWSDFALHILPIVMLIQTYVHISTSNSNHLSTITQLLSDNFKPNFNIQNPFLIYKSS</sequence>
<dbReference type="EMBL" id="CP093343">
    <property type="protein sequence ID" value="WOG83363.1"/>
    <property type="molecule type" value="Genomic_DNA"/>
</dbReference>
<dbReference type="InterPro" id="IPR037804">
    <property type="entry name" value="SGF73"/>
</dbReference>
<dbReference type="PANTHER" id="PTHR47805">
    <property type="entry name" value="SAGA-ASSOCIATED FACTOR 73"/>
    <property type="match status" value="1"/>
</dbReference>
<protein>
    <recommendedName>
        <fullName evidence="4">SAGA-associated factor 11</fullName>
    </recommendedName>
</protein>
<reference evidence="2" key="2">
    <citation type="submission" date="2022-03" db="EMBL/GenBank/DDBJ databases">
        <title>Draft title - Genomic analysis of global carrot germplasm unveils the trajectory of domestication and the origin of high carotenoid orange carrot.</title>
        <authorList>
            <person name="Iorizzo M."/>
            <person name="Ellison S."/>
            <person name="Senalik D."/>
            <person name="Macko-Podgorni A."/>
            <person name="Grzebelus D."/>
            <person name="Bostan H."/>
            <person name="Rolling W."/>
            <person name="Curaba J."/>
            <person name="Simon P."/>
        </authorList>
    </citation>
    <scope>NUCLEOTIDE SEQUENCE</scope>
    <source>
        <tissue evidence="2">Leaf</tissue>
    </source>
</reference>
<evidence type="ECO:0000313" key="3">
    <source>
        <dbReference type="Proteomes" id="UP000077755"/>
    </source>
</evidence>
<dbReference type="GO" id="GO:0000124">
    <property type="term" value="C:SAGA complex"/>
    <property type="evidence" value="ECO:0007669"/>
    <property type="project" value="InterPro"/>
</dbReference>
<keyword evidence="3" id="KW-1185">Reference proteome</keyword>
<evidence type="ECO:0008006" key="4">
    <source>
        <dbReference type="Google" id="ProtNLM"/>
    </source>
</evidence>
<feature type="compositionally biased region" description="Basic residues" evidence="1">
    <location>
        <begin position="113"/>
        <end position="126"/>
    </location>
</feature>
<proteinExistence type="predicted"/>
<feature type="compositionally biased region" description="Polar residues" evidence="1">
    <location>
        <begin position="144"/>
        <end position="169"/>
    </location>
</feature>
<reference evidence="2" key="1">
    <citation type="journal article" date="2016" name="Nat. Genet.">
        <title>A high-quality carrot genome assembly provides new insights into carotenoid accumulation and asterid genome evolution.</title>
        <authorList>
            <person name="Iorizzo M."/>
            <person name="Ellison S."/>
            <person name="Senalik D."/>
            <person name="Zeng P."/>
            <person name="Satapoomin P."/>
            <person name="Huang J."/>
            <person name="Bowman M."/>
            <person name="Iovene M."/>
            <person name="Sanseverino W."/>
            <person name="Cavagnaro P."/>
            <person name="Yildiz M."/>
            <person name="Macko-Podgorni A."/>
            <person name="Moranska E."/>
            <person name="Grzebelus E."/>
            <person name="Grzebelus D."/>
            <person name="Ashrafi H."/>
            <person name="Zheng Z."/>
            <person name="Cheng S."/>
            <person name="Spooner D."/>
            <person name="Van Deynze A."/>
            <person name="Simon P."/>
        </authorList>
    </citation>
    <scope>NUCLEOTIDE SEQUENCE</scope>
    <source>
        <tissue evidence="2">Leaf</tissue>
    </source>
</reference>
<name>A0AAF0W7Z9_DAUCS</name>
<dbReference type="AlphaFoldDB" id="A0AAF0W7Z9"/>
<dbReference type="Proteomes" id="UP000077755">
    <property type="component" value="Chromosome 1"/>
</dbReference>
<evidence type="ECO:0000256" key="1">
    <source>
        <dbReference type="SAM" id="MobiDB-lite"/>
    </source>
</evidence>
<dbReference type="PANTHER" id="PTHR47805:SF1">
    <property type="entry name" value="SAGA-ASSOCIATED FACTOR 73"/>
    <property type="match status" value="1"/>
</dbReference>
<accession>A0AAF0W7Z9</accession>